<gene>
    <name evidence="5" type="ORF">FM110_00545</name>
</gene>
<dbReference type="SUPFAM" id="SSF46689">
    <property type="entry name" value="Homeodomain-like"/>
    <property type="match status" value="1"/>
</dbReference>
<organism evidence="5 6">
    <name type="scientific">Brachybacterium nesterenkovii</name>
    <dbReference type="NCBI Taxonomy" id="47847"/>
    <lineage>
        <taxon>Bacteria</taxon>
        <taxon>Bacillati</taxon>
        <taxon>Actinomycetota</taxon>
        <taxon>Actinomycetes</taxon>
        <taxon>Micrococcales</taxon>
        <taxon>Dermabacteraceae</taxon>
        <taxon>Brachybacterium</taxon>
    </lineage>
</organism>
<dbReference type="GO" id="GO:0000976">
    <property type="term" value="F:transcription cis-regulatory region binding"/>
    <property type="evidence" value="ECO:0007669"/>
    <property type="project" value="TreeGrafter"/>
</dbReference>
<dbReference type="GO" id="GO:0003700">
    <property type="term" value="F:DNA-binding transcription factor activity"/>
    <property type="evidence" value="ECO:0007669"/>
    <property type="project" value="TreeGrafter"/>
</dbReference>
<dbReference type="Pfam" id="PF00440">
    <property type="entry name" value="TetR_N"/>
    <property type="match status" value="1"/>
</dbReference>
<dbReference type="Gene3D" id="1.10.357.10">
    <property type="entry name" value="Tetracycline Repressor, domain 2"/>
    <property type="match status" value="1"/>
</dbReference>
<dbReference type="Gene3D" id="1.10.10.60">
    <property type="entry name" value="Homeodomain-like"/>
    <property type="match status" value="1"/>
</dbReference>
<dbReference type="InterPro" id="IPR001647">
    <property type="entry name" value="HTH_TetR"/>
</dbReference>
<dbReference type="Proteomes" id="UP000195981">
    <property type="component" value="Unassembled WGS sequence"/>
</dbReference>
<feature type="compositionally biased region" description="Low complexity" evidence="3">
    <location>
        <begin position="51"/>
        <end position="65"/>
    </location>
</feature>
<dbReference type="SUPFAM" id="SSF48498">
    <property type="entry name" value="Tetracyclin repressor-like, C-terminal domain"/>
    <property type="match status" value="1"/>
</dbReference>
<feature type="DNA-binding region" description="H-T-H motif" evidence="2">
    <location>
        <begin position="100"/>
        <end position="119"/>
    </location>
</feature>
<dbReference type="InterPro" id="IPR036271">
    <property type="entry name" value="Tet_transcr_reg_TetR-rel_C_sf"/>
</dbReference>
<dbReference type="RefSeq" id="WP_087101647.1">
    <property type="nucleotide sequence ID" value="NZ_FWFG01000007.1"/>
</dbReference>
<evidence type="ECO:0000256" key="2">
    <source>
        <dbReference type="PROSITE-ProRule" id="PRU00335"/>
    </source>
</evidence>
<feature type="compositionally biased region" description="Low complexity" evidence="3">
    <location>
        <begin position="13"/>
        <end position="31"/>
    </location>
</feature>
<proteinExistence type="predicted"/>
<feature type="compositionally biased region" description="Basic and acidic residues" evidence="3">
    <location>
        <begin position="1"/>
        <end position="12"/>
    </location>
</feature>
<feature type="region of interest" description="Disordered" evidence="3">
    <location>
        <begin position="1"/>
        <end position="79"/>
    </location>
</feature>
<dbReference type="EMBL" id="FWFG01000007">
    <property type="protein sequence ID" value="SLM87900.1"/>
    <property type="molecule type" value="Genomic_DNA"/>
</dbReference>
<dbReference type="OrthoDB" id="3210235at2"/>
<dbReference type="AlphaFoldDB" id="A0A1X6WSU9"/>
<protein>
    <submittedName>
        <fullName evidence="5">Transcriptional regulator, TetR family</fullName>
    </submittedName>
</protein>
<feature type="domain" description="HTH tetR-type" evidence="4">
    <location>
        <begin position="77"/>
        <end position="137"/>
    </location>
</feature>
<sequence length="269" mass="28159">MTHDDQEARPADPRGAPSDDAPSSDASSSDASSDDAPSDDAHSRGPRSRPARPQGAPRDAAGGAPAPRPTGRRPGESGTREAILDAALDLFAANGIDATSMRAIAARAGVDPALVRHYHRDKESLFAQAVADRLELAPRVRGALAGDPAGRGERVAALYLGLWEDPDVRPVLLALVRSATTSEHAAEMFMQTMAARIGPAGSPPMTAQRGMMLAVSHLIGVAIGRHIIRMPALVDAPLDELVQEIAPAIQHYLDATLADHPTARTEAPS</sequence>
<evidence type="ECO:0000259" key="4">
    <source>
        <dbReference type="PROSITE" id="PS50977"/>
    </source>
</evidence>
<keyword evidence="1 2" id="KW-0238">DNA-binding</keyword>
<dbReference type="PANTHER" id="PTHR30055:SF235">
    <property type="entry name" value="TRANSCRIPTIONAL REGULATORY PROTEIN"/>
    <property type="match status" value="1"/>
</dbReference>
<accession>A0A1X6WSU9</accession>
<keyword evidence="6" id="KW-1185">Reference proteome</keyword>
<evidence type="ECO:0000256" key="3">
    <source>
        <dbReference type="SAM" id="MobiDB-lite"/>
    </source>
</evidence>
<name>A0A1X6WSU9_9MICO</name>
<reference evidence="5 6" key="1">
    <citation type="submission" date="2017-02" db="EMBL/GenBank/DDBJ databases">
        <authorList>
            <person name="Peterson S.W."/>
        </authorList>
    </citation>
    <scope>NUCLEOTIDE SEQUENCE [LARGE SCALE GENOMIC DNA]</scope>
    <source>
        <strain evidence="5 6">CIP104813</strain>
    </source>
</reference>
<dbReference type="InterPro" id="IPR050109">
    <property type="entry name" value="HTH-type_TetR-like_transc_reg"/>
</dbReference>
<evidence type="ECO:0000256" key="1">
    <source>
        <dbReference type="ARBA" id="ARBA00023125"/>
    </source>
</evidence>
<dbReference type="PANTHER" id="PTHR30055">
    <property type="entry name" value="HTH-TYPE TRANSCRIPTIONAL REGULATOR RUTR"/>
    <property type="match status" value="1"/>
</dbReference>
<evidence type="ECO:0000313" key="6">
    <source>
        <dbReference type="Proteomes" id="UP000195981"/>
    </source>
</evidence>
<dbReference type="PROSITE" id="PS50977">
    <property type="entry name" value="HTH_TETR_2"/>
    <property type="match status" value="1"/>
</dbReference>
<dbReference type="InterPro" id="IPR009057">
    <property type="entry name" value="Homeodomain-like_sf"/>
</dbReference>
<dbReference type="PRINTS" id="PR00455">
    <property type="entry name" value="HTHTETR"/>
</dbReference>
<evidence type="ECO:0000313" key="5">
    <source>
        <dbReference type="EMBL" id="SLM87900.1"/>
    </source>
</evidence>
<dbReference type="Pfam" id="PF17920">
    <property type="entry name" value="TetR_C_16"/>
    <property type="match status" value="1"/>
</dbReference>
<dbReference type="InterPro" id="IPR041678">
    <property type="entry name" value="TetR_C_16"/>
</dbReference>